<dbReference type="AlphaFoldDB" id="A0A9Q1CEL4"/>
<comment type="caution">
    <text evidence="2">The sequence shown here is derived from an EMBL/GenBank/DDBJ whole genome shotgun (WGS) entry which is preliminary data.</text>
</comment>
<name>A0A9Q1CEL4_HOLLE</name>
<accession>A0A9Q1CEL4</accession>
<dbReference type="GO" id="GO:0031419">
    <property type="term" value="F:cobalamin binding"/>
    <property type="evidence" value="ECO:0007669"/>
    <property type="project" value="TreeGrafter"/>
</dbReference>
<dbReference type="GO" id="GO:0005615">
    <property type="term" value="C:extracellular space"/>
    <property type="evidence" value="ECO:0007669"/>
    <property type="project" value="TreeGrafter"/>
</dbReference>
<dbReference type="GO" id="GO:0015889">
    <property type="term" value="P:cobalamin transport"/>
    <property type="evidence" value="ECO:0007669"/>
    <property type="project" value="TreeGrafter"/>
</dbReference>
<reference evidence="2" key="1">
    <citation type="submission" date="2021-10" db="EMBL/GenBank/DDBJ databases">
        <title>Tropical sea cucumber genome reveals ecological adaptation and Cuvierian tubules defense mechanism.</title>
        <authorList>
            <person name="Chen T."/>
        </authorList>
    </citation>
    <scope>NUCLEOTIDE SEQUENCE</scope>
    <source>
        <strain evidence="2">Nanhai2018</strain>
        <tissue evidence="2">Muscle</tissue>
    </source>
</reference>
<dbReference type="EMBL" id="JAIZAY010000004">
    <property type="protein sequence ID" value="KAJ8043687.1"/>
    <property type="molecule type" value="Genomic_DNA"/>
</dbReference>
<evidence type="ECO:0008006" key="4">
    <source>
        <dbReference type="Google" id="ProtNLM"/>
    </source>
</evidence>
<dbReference type="InterPro" id="IPR051588">
    <property type="entry name" value="Cobalamin_Transport"/>
</dbReference>
<dbReference type="Gene3D" id="2.170.130.30">
    <property type="match status" value="1"/>
</dbReference>
<sequence length="153" mass="17207">MDVTKLLLTAVVSCVYLFCSANGAFCGDGIATEPEISPETELMTYYLSVTSLADGPFPGVDLLQVKAPVNASVTQIMMLAQKYSGGDFTFDSTYHETWGTFVHTINGVSNDDPYYWFLYEEIDGGQTNCGADFVRARENDHFHWVYEKYVYHY</sequence>
<dbReference type="PANTHER" id="PTHR10559:SF18">
    <property type="entry name" value="TRANSCOBALAMIN II"/>
    <property type="match status" value="1"/>
</dbReference>
<evidence type="ECO:0000256" key="1">
    <source>
        <dbReference type="SAM" id="SignalP"/>
    </source>
</evidence>
<gene>
    <name evidence="2" type="ORF">HOLleu_10891</name>
</gene>
<dbReference type="OrthoDB" id="6343110at2759"/>
<keyword evidence="3" id="KW-1185">Reference proteome</keyword>
<organism evidence="2 3">
    <name type="scientific">Holothuria leucospilota</name>
    <name type="common">Black long sea cucumber</name>
    <name type="synonym">Mertensiothuria leucospilota</name>
    <dbReference type="NCBI Taxonomy" id="206669"/>
    <lineage>
        <taxon>Eukaryota</taxon>
        <taxon>Metazoa</taxon>
        <taxon>Echinodermata</taxon>
        <taxon>Eleutherozoa</taxon>
        <taxon>Echinozoa</taxon>
        <taxon>Holothuroidea</taxon>
        <taxon>Aspidochirotacea</taxon>
        <taxon>Aspidochirotida</taxon>
        <taxon>Holothuriidae</taxon>
        <taxon>Holothuria</taxon>
    </lineage>
</organism>
<protein>
    <recommendedName>
        <fullName evidence="4">DUF4430 domain-containing protein</fullName>
    </recommendedName>
</protein>
<keyword evidence="1" id="KW-0732">Signal</keyword>
<feature type="signal peptide" evidence="1">
    <location>
        <begin position="1"/>
        <end position="23"/>
    </location>
</feature>
<dbReference type="PANTHER" id="PTHR10559">
    <property type="entry name" value="TRANSCOBALAMIN-1/GASTRIC INTRINSIC FACTOR"/>
    <property type="match status" value="1"/>
</dbReference>
<feature type="chain" id="PRO_5040374984" description="DUF4430 domain-containing protein" evidence="1">
    <location>
        <begin position="24"/>
        <end position="153"/>
    </location>
</feature>
<proteinExistence type="predicted"/>
<evidence type="ECO:0000313" key="3">
    <source>
        <dbReference type="Proteomes" id="UP001152320"/>
    </source>
</evidence>
<dbReference type="Proteomes" id="UP001152320">
    <property type="component" value="Chromosome 4"/>
</dbReference>
<evidence type="ECO:0000313" key="2">
    <source>
        <dbReference type="EMBL" id="KAJ8043687.1"/>
    </source>
</evidence>